<dbReference type="EMBL" id="JAOQIO010000022">
    <property type="protein sequence ID" value="MCU6792352.1"/>
    <property type="molecule type" value="Genomic_DNA"/>
</dbReference>
<keyword evidence="2" id="KW-1185">Reference proteome</keyword>
<accession>A0ABT2UCN7</accession>
<dbReference type="RefSeq" id="WP_262683740.1">
    <property type="nucleotide sequence ID" value="NZ_JAOQIO010000022.1"/>
</dbReference>
<organism evidence="1 2">
    <name type="scientific">Paenibacillus baimaensis</name>
    <dbReference type="NCBI Taxonomy" id="2982185"/>
    <lineage>
        <taxon>Bacteria</taxon>
        <taxon>Bacillati</taxon>
        <taxon>Bacillota</taxon>
        <taxon>Bacilli</taxon>
        <taxon>Bacillales</taxon>
        <taxon>Paenibacillaceae</taxon>
        <taxon>Paenibacillus</taxon>
    </lineage>
</organism>
<proteinExistence type="predicted"/>
<comment type="caution">
    <text evidence="1">The sequence shown here is derived from an EMBL/GenBank/DDBJ whole genome shotgun (WGS) entry which is preliminary data.</text>
</comment>
<name>A0ABT2UCN7_9BACL</name>
<gene>
    <name evidence="1" type="ORF">OB236_09450</name>
</gene>
<evidence type="ECO:0000313" key="1">
    <source>
        <dbReference type="EMBL" id="MCU6792352.1"/>
    </source>
</evidence>
<dbReference type="Proteomes" id="UP001652445">
    <property type="component" value="Unassembled WGS sequence"/>
</dbReference>
<sequence>MFIISASKEKSRWVSGIFKEEENALQFINSIPEDLKEYQQLIKLENLEYPFYIKEKNGFEFVNKDEVIRIFDDIEVSQDEKIVYFNIYTIKTDYQPKKPGTDYMGILSHDHITNDFLEWYKKEGIDFLIRRGIF</sequence>
<reference evidence="1 2" key="1">
    <citation type="submission" date="2022-09" db="EMBL/GenBank/DDBJ databases">
        <authorList>
            <person name="Han X.L."/>
            <person name="Wang Q."/>
            <person name="Lu T."/>
        </authorList>
    </citation>
    <scope>NUCLEOTIDE SEQUENCE [LARGE SCALE GENOMIC DNA]</scope>
    <source>
        <strain evidence="1 2">WQ 127069</strain>
    </source>
</reference>
<protein>
    <submittedName>
        <fullName evidence="1">Uncharacterized protein</fullName>
    </submittedName>
</protein>
<evidence type="ECO:0000313" key="2">
    <source>
        <dbReference type="Proteomes" id="UP001652445"/>
    </source>
</evidence>